<sequence>HSPLMAPVREPLLEIINSVSFKNAHIPVFQNVSANPVTNASAIQKNIINQLENPVLWSQTILNMKEEGISKFFEVGPGKVLKGLNQCIYPESTIINCDKIEHLEAYEIL</sequence>
<dbReference type="InterPro" id="IPR001227">
    <property type="entry name" value="Ac_transferase_dom_sf"/>
</dbReference>
<evidence type="ECO:0000256" key="1">
    <source>
        <dbReference type="ARBA" id="ARBA00013258"/>
    </source>
</evidence>
<dbReference type="EMBL" id="UINC01225447">
    <property type="protein sequence ID" value="SVE55524.1"/>
    <property type="molecule type" value="Genomic_DNA"/>
</dbReference>
<dbReference type="Gene3D" id="3.40.366.10">
    <property type="entry name" value="Malonyl-Coenzyme A Acyl Carrier Protein, domain 2"/>
    <property type="match status" value="1"/>
</dbReference>
<gene>
    <name evidence="5" type="ORF">METZ01_LOCUS508378</name>
</gene>
<dbReference type="SUPFAM" id="SSF52151">
    <property type="entry name" value="FabD/lysophospholipase-like"/>
    <property type="match status" value="1"/>
</dbReference>
<dbReference type="GO" id="GO:0006633">
    <property type="term" value="P:fatty acid biosynthetic process"/>
    <property type="evidence" value="ECO:0007669"/>
    <property type="project" value="TreeGrafter"/>
</dbReference>
<comment type="catalytic activity">
    <reaction evidence="4">
        <text>holo-[ACP] + malonyl-CoA = malonyl-[ACP] + CoA</text>
        <dbReference type="Rhea" id="RHEA:41792"/>
        <dbReference type="Rhea" id="RHEA-COMP:9623"/>
        <dbReference type="Rhea" id="RHEA-COMP:9685"/>
        <dbReference type="ChEBI" id="CHEBI:57287"/>
        <dbReference type="ChEBI" id="CHEBI:57384"/>
        <dbReference type="ChEBI" id="CHEBI:64479"/>
        <dbReference type="ChEBI" id="CHEBI:78449"/>
        <dbReference type="EC" id="2.3.1.39"/>
    </reaction>
</comment>
<evidence type="ECO:0000256" key="3">
    <source>
        <dbReference type="ARBA" id="ARBA00023315"/>
    </source>
</evidence>
<dbReference type="PANTHER" id="PTHR42681">
    <property type="entry name" value="MALONYL-COA-ACYL CARRIER PROTEIN TRANSACYLASE, MITOCHONDRIAL"/>
    <property type="match status" value="1"/>
</dbReference>
<dbReference type="EC" id="2.3.1.39" evidence="1"/>
<dbReference type="GO" id="GO:0004314">
    <property type="term" value="F:[acyl-carrier-protein] S-malonyltransferase activity"/>
    <property type="evidence" value="ECO:0007669"/>
    <property type="project" value="UniProtKB-EC"/>
</dbReference>
<organism evidence="5">
    <name type="scientific">marine metagenome</name>
    <dbReference type="NCBI Taxonomy" id="408172"/>
    <lineage>
        <taxon>unclassified sequences</taxon>
        <taxon>metagenomes</taxon>
        <taxon>ecological metagenomes</taxon>
    </lineage>
</organism>
<keyword evidence="2" id="KW-0808">Transferase</keyword>
<dbReference type="InterPro" id="IPR016035">
    <property type="entry name" value="Acyl_Trfase/lysoPLipase"/>
</dbReference>
<proteinExistence type="predicted"/>
<dbReference type="AlphaFoldDB" id="A0A383EFY4"/>
<feature type="non-terminal residue" evidence="5">
    <location>
        <position position="1"/>
    </location>
</feature>
<reference evidence="5" key="1">
    <citation type="submission" date="2018-05" db="EMBL/GenBank/DDBJ databases">
        <authorList>
            <person name="Lanie J.A."/>
            <person name="Ng W.-L."/>
            <person name="Kazmierczak K.M."/>
            <person name="Andrzejewski T.M."/>
            <person name="Davidsen T.M."/>
            <person name="Wayne K.J."/>
            <person name="Tettelin H."/>
            <person name="Glass J.I."/>
            <person name="Rusch D."/>
            <person name="Podicherti R."/>
            <person name="Tsui H.-C.T."/>
            <person name="Winkler M.E."/>
        </authorList>
    </citation>
    <scope>NUCLEOTIDE SEQUENCE</scope>
</reference>
<protein>
    <recommendedName>
        <fullName evidence="1">[acyl-carrier-protein] S-malonyltransferase</fullName>
        <ecNumber evidence="1">2.3.1.39</ecNumber>
    </recommendedName>
</protein>
<dbReference type="InterPro" id="IPR050858">
    <property type="entry name" value="Mal-CoA-ACP_Trans/PKS_FabD"/>
</dbReference>
<name>A0A383EFY4_9ZZZZ</name>
<evidence type="ECO:0000256" key="2">
    <source>
        <dbReference type="ARBA" id="ARBA00022679"/>
    </source>
</evidence>
<evidence type="ECO:0000313" key="5">
    <source>
        <dbReference type="EMBL" id="SVE55524.1"/>
    </source>
</evidence>
<keyword evidence="3" id="KW-0012">Acyltransferase</keyword>
<dbReference type="PANTHER" id="PTHR42681:SF1">
    <property type="entry name" value="MALONYL-COA-ACYL CARRIER PROTEIN TRANSACYLASE, MITOCHONDRIAL"/>
    <property type="match status" value="1"/>
</dbReference>
<accession>A0A383EFY4</accession>
<dbReference type="GO" id="GO:0005829">
    <property type="term" value="C:cytosol"/>
    <property type="evidence" value="ECO:0007669"/>
    <property type="project" value="TreeGrafter"/>
</dbReference>
<evidence type="ECO:0000256" key="4">
    <source>
        <dbReference type="ARBA" id="ARBA00048462"/>
    </source>
</evidence>